<comment type="similarity">
    <text evidence="2">Belongs to the peptidase S54 family.</text>
</comment>
<feature type="transmembrane region" description="Helical" evidence="7">
    <location>
        <begin position="78"/>
        <end position="103"/>
    </location>
</feature>
<evidence type="ECO:0000256" key="2">
    <source>
        <dbReference type="ARBA" id="ARBA00009045"/>
    </source>
</evidence>
<feature type="transmembrane region" description="Helical" evidence="7">
    <location>
        <begin position="186"/>
        <end position="205"/>
    </location>
</feature>
<name>A0A6V8K4A0_9ACTN</name>
<dbReference type="Gene3D" id="1.20.1540.10">
    <property type="entry name" value="Rhomboid-like"/>
    <property type="match status" value="1"/>
</dbReference>
<keyword evidence="6 7" id="KW-0472">Membrane</keyword>
<evidence type="ECO:0000256" key="3">
    <source>
        <dbReference type="ARBA" id="ARBA00022692"/>
    </source>
</evidence>
<sequence length="309" mass="32532">MSESPVTVPVCYRHPSRETYVRCVRCDRPICPDCMRAASVGHQCPECVAEGRRTQRPARTAFGGSAAGRQGYVTKALIGLNVLVAVLGLAVAGGGSLFSGGLFTSGTRLQFLGAVLGRTQTINGDRYWIGNFPQLGDVYTGIADGAYYRLFTAMFIHYGILHLALNMWALWVLGRNLEAVLGPLRFLTLYLLAGLGGNVACYLISPDAFSAGASTAVFGLFAAFFVILRKLGRDTSAVIGILVVNLVLTFAVPSISIAGHLGGLVVGGLVGAVLAYAPRARRNLIQAGGSVAVLVVLTLLTLLQTAALT</sequence>
<dbReference type="PANTHER" id="PTHR43731:SF14">
    <property type="entry name" value="PRESENILIN-ASSOCIATED RHOMBOID-LIKE PROTEIN, MITOCHONDRIAL"/>
    <property type="match status" value="1"/>
</dbReference>
<evidence type="ECO:0000256" key="7">
    <source>
        <dbReference type="SAM" id="Phobius"/>
    </source>
</evidence>
<dbReference type="InterPro" id="IPR035952">
    <property type="entry name" value="Rhomboid-like_sf"/>
</dbReference>
<dbReference type="PANTHER" id="PTHR43731">
    <property type="entry name" value="RHOMBOID PROTEASE"/>
    <property type="match status" value="1"/>
</dbReference>
<evidence type="ECO:0000313" key="10">
    <source>
        <dbReference type="Proteomes" id="UP000482800"/>
    </source>
</evidence>
<keyword evidence="9" id="KW-0645">Protease</keyword>
<keyword evidence="10" id="KW-1185">Reference proteome</keyword>
<reference evidence="9 10" key="1">
    <citation type="submission" date="2020-03" db="EMBL/GenBank/DDBJ databases">
        <title>Whole genome shotgun sequence of Phytohabitans houttuyneae NBRC 108639.</title>
        <authorList>
            <person name="Komaki H."/>
            <person name="Tamura T."/>
        </authorList>
    </citation>
    <scope>NUCLEOTIDE SEQUENCE [LARGE SCALE GENOMIC DNA]</scope>
    <source>
        <strain evidence="9 10">NBRC 108639</strain>
    </source>
</reference>
<organism evidence="9 10">
    <name type="scientific">Phytohabitans houttuyneae</name>
    <dbReference type="NCBI Taxonomy" id="1076126"/>
    <lineage>
        <taxon>Bacteria</taxon>
        <taxon>Bacillati</taxon>
        <taxon>Actinomycetota</taxon>
        <taxon>Actinomycetes</taxon>
        <taxon>Micromonosporales</taxon>
        <taxon>Micromonosporaceae</taxon>
    </lineage>
</organism>
<comment type="caution">
    <text evidence="9">The sequence shown here is derived from an EMBL/GenBank/DDBJ whole genome shotgun (WGS) entry which is preliminary data.</text>
</comment>
<dbReference type="GO" id="GO:0016020">
    <property type="term" value="C:membrane"/>
    <property type="evidence" value="ECO:0007669"/>
    <property type="project" value="UniProtKB-SubCell"/>
</dbReference>
<protein>
    <submittedName>
        <fullName evidence="9">Rhomboid family intramembrane serine protease</fullName>
    </submittedName>
</protein>
<dbReference type="EMBL" id="BLPF01000001">
    <property type="protein sequence ID" value="GFJ80002.1"/>
    <property type="molecule type" value="Genomic_DNA"/>
</dbReference>
<gene>
    <name evidence="9" type="ORF">Phou_041820</name>
</gene>
<proteinExistence type="inferred from homology"/>
<evidence type="ECO:0000256" key="1">
    <source>
        <dbReference type="ARBA" id="ARBA00004141"/>
    </source>
</evidence>
<dbReference type="GO" id="GO:0004252">
    <property type="term" value="F:serine-type endopeptidase activity"/>
    <property type="evidence" value="ECO:0007669"/>
    <property type="project" value="InterPro"/>
</dbReference>
<dbReference type="SUPFAM" id="SSF144091">
    <property type="entry name" value="Rhomboid-like"/>
    <property type="match status" value="1"/>
</dbReference>
<dbReference type="InterPro" id="IPR022764">
    <property type="entry name" value="Peptidase_S54_rhomboid_dom"/>
</dbReference>
<feature type="domain" description="Peptidase S54 rhomboid" evidence="8">
    <location>
        <begin position="145"/>
        <end position="275"/>
    </location>
</feature>
<evidence type="ECO:0000256" key="6">
    <source>
        <dbReference type="ARBA" id="ARBA00023136"/>
    </source>
</evidence>
<dbReference type="InterPro" id="IPR050925">
    <property type="entry name" value="Rhomboid_protease_S54"/>
</dbReference>
<keyword evidence="4" id="KW-0378">Hydrolase</keyword>
<evidence type="ECO:0000256" key="5">
    <source>
        <dbReference type="ARBA" id="ARBA00022989"/>
    </source>
</evidence>
<feature type="transmembrane region" description="Helical" evidence="7">
    <location>
        <begin position="235"/>
        <end position="252"/>
    </location>
</feature>
<feature type="transmembrane region" description="Helical" evidence="7">
    <location>
        <begin position="211"/>
        <end position="228"/>
    </location>
</feature>
<evidence type="ECO:0000313" key="9">
    <source>
        <dbReference type="EMBL" id="GFJ80002.1"/>
    </source>
</evidence>
<keyword evidence="3 7" id="KW-0812">Transmembrane</keyword>
<evidence type="ECO:0000256" key="4">
    <source>
        <dbReference type="ARBA" id="ARBA00022801"/>
    </source>
</evidence>
<feature type="transmembrane region" description="Helical" evidence="7">
    <location>
        <begin position="284"/>
        <end position="307"/>
    </location>
</feature>
<dbReference type="GO" id="GO:0006508">
    <property type="term" value="P:proteolysis"/>
    <property type="evidence" value="ECO:0007669"/>
    <property type="project" value="UniProtKB-KW"/>
</dbReference>
<dbReference type="RefSeq" id="WP_173057454.1">
    <property type="nucleotide sequence ID" value="NZ_BAABGO010000011.1"/>
</dbReference>
<evidence type="ECO:0000259" key="8">
    <source>
        <dbReference type="Pfam" id="PF01694"/>
    </source>
</evidence>
<comment type="subcellular location">
    <subcellularLocation>
        <location evidence="1">Membrane</location>
        <topology evidence="1">Multi-pass membrane protein</topology>
    </subcellularLocation>
</comment>
<keyword evidence="5 7" id="KW-1133">Transmembrane helix</keyword>
<reference evidence="9 10" key="2">
    <citation type="submission" date="2020-03" db="EMBL/GenBank/DDBJ databases">
        <authorList>
            <person name="Ichikawa N."/>
            <person name="Kimura A."/>
            <person name="Kitahashi Y."/>
            <person name="Uohara A."/>
        </authorList>
    </citation>
    <scope>NUCLEOTIDE SEQUENCE [LARGE SCALE GENOMIC DNA]</scope>
    <source>
        <strain evidence="9 10">NBRC 108639</strain>
    </source>
</reference>
<feature type="transmembrane region" description="Helical" evidence="7">
    <location>
        <begin position="258"/>
        <end position="277"/>
    </location>
</feature>
<dbReference type="Proteomes" id="UP000482800">
    <property type="component" value="Unassembled WGS sequence"/>
</dbReference>
<accession>A0A6V8K4A0</accession>
<dbReference type="Pfam" id="PF01694">
    <property type="entry name" value="Rhomboid"/>
    <property type="match status" value="1"/>
</dbReference>
<feature type="transmembrane region" description="Helical" evidence="7">
    <location>
        <begin position="155"/>
        <end position="174"/>
    </location>
</feature>
<dbReference type="AlphaFoldDB" id="A0A6V8K4A0"/>